<protein>
    <submittedName>
        <fullName evidence="2">Heterokaryon incompatibility</fullName>
    </submittedName>
</protein>
<keyword evidence="3" id="KW-1185">Reference proteome</keyword>
<dbReference type="OrthoDB" id="2157530at2759"/>
<feature type="domain" description="Heterokaryon incompatibility" evidence="1">
    <location>
        <begin position="5"/>
        <end position="143"/>
    </location>
</feature>
<proteinExistence type="predicted"/>
<organism evidence="2 3">
    <name type="scientific">Lophiotrema nucula</name>
    <dbReference type="NCBI Taxonomy" id="690887"/>
    <lineage>
        <taxon>Eukaryota</taxon>
        <taxon>Fungi</taxon>
        <taxon>Dikarya</taxon>
        <taxon>Ascomycota</taxon>
        <taxon>Pezizomycotina</taxon>
        <taxon>Dothideomycetes</taxon>
        <taxon>Pleosporomycetidae</taxon>
        <taxon>Pleosporales</taxon>
        <taxon>Lophiotremataceae</taxon>
        <taxon>Lophiotrema</taxon>
    </lineage>
</organism>
<name>A0A6A5Z0S1_9PLEO</name>
<accession>A0A6A5Z0S1</accession>
<sequence>NCPPYTTLSYTWGSHRQTANITVNGRAFGIRKNLLAFLEQAARSDEDPDRLFWIDQICINQQDTEERNEQVTQMGRIYKEAANMAIWLGQASISKASDVAMSLLQDVAQWTEKDRILLTKGQAYAVIQLLERPYWSRLWIVQEISLGRKI</sequence>
<feature type="non-terminal residue" evidence="2">
    <location>
        <position position="1"/>
    </location>
</feature>
<dbReference type="InterPro" id="IPR010730">
    <property type="entry name" value="HET"/>
</dbReference>
<dbReference type="AlphaFoldDB" id="A0A6A5Z0S1"/>
<dbReference type="InterPro" id="IPR052895">
    <property type="entry name" value="HetReg/Transcr_Mod"/>
</dbReference>
<evidence type="ECO:0000259" key="1">
    <source>
        <dbReference type="Pfam" id="PF06985"/>
    </source>
</evidence>
<feature type="non-terminal residue" evidence="2">
    <location>
        <position position="150"/>
    </location>
</feature>
<dbReference type="PANTHER" id="PTHR24148">
    <property type="entry name" value="ANKYRIN REPEAT DOMAIN-CONTAINING PROTEIN 39 HOMOLOG-RELATED"/>
    <property type="match status" value="1"/>
</dbReference>
<dbReference type="Pfam" id="PF06985">
    <property type="entry name" value="HET"/>
    <property type="match status" value="1"/>
</dbReference>
<evidence type="ECO:0000313" key="2">
    <source>
        <dbReference type="EMBL" id="KAF2112686.1"/>
    </source>
</evidence>
<dbReference type="EMBL" id="ML977330">
    <property type="protein sequence ID" value="KAF2112686.1"/>
    <property type="molecule type" value="Genomic_DNA"/>
</dbReference>
<reference evidence="2" key="1">
    <citation type="journal article" date="2020" name="Stud. Mycol.">
        <title>101 Dothideomycetes genomes: a test case for predicting lifestyles and emergence of pathogens.</title>
        <authorList>
            <person name="Haridas S."/>
            <person name="Albert R."/>
            <person name="Binder M."/>
            <person name="Bloem J."/>
            <person name="Labutti K."/>
            <person name="Salamov A."/>
            <person name="Andreopoulos B."/>
            <person name="Baker S."/>
            <person name="Barry K."/>
            <person name="Bills G."/>
            <person name="Bluhm B."/>
            <person name="Cannon C."/>
            <person name="Castanera R."/>
            <person name="Culley D."/>
            <person name="Daum C."/>
            <person name="Ezra D."/>
            <person name="Gonzalez J."/>
            <person name="Henrissat B."/>
            <person name="Kuo A."/>
            <person name="Liang C."/>
            <person name="Lipzen A."/>
            <person name="Lutzoni F."/>
            <person name="Magnuson J."/>
            <person name="Mondo S."/>
            <person name="Nolan M."/>
            <person name="Ohm R."/>
            <person name="Pangilinan J."/>
            <person name="Park H.-J."/>
            <person name="Ramirez L."/>
            <person name="Alfaro M."/>
            <person name="Sun H."/>
            <person name="Tritt A."/>
            <person name="Yoshinaga Y."/>
            <person name="Zwiers L.-H."/>
            <person name="Turgeon B."/>
            <person name="Goodwin S."/>
            <person name="Spatafora J."/>
            <person name="Crous P."/>
            <person name="Grigoriev I."/>
        </authorList>
    </citation>
    <scope>NUCLEOTIDE SEQUENCE</scope>
    <source>
        <strain evidence="2">CBS 627.86</strain>
    </source>
</reference>
<dbReference type="PANTHER" id="PTHR24148:SF73">
    <property type="entry name" value="HET DOMAIN PROTEIN (AFU_ORTHOLOGUE AFUA_8G01020)"/>
    <property type="match status" value="1"/>
</dbReference>
<evidence type="ECO:0000313" key="3">
    <source>
        <dbReference type="Proteomes" id="UP000799770"/>
    </source>
</evidence>
<gene>
    <name evidence="2" type="ORF">BDV96DRAFT_466654</name>
</gene>
<dbReference type="Proteomes" id="UP000799770">
    <property type="component" value="Unassembled WGS sequence"/>
</dbReference>